<organism evidence="2 3">
    <name type="scientific">Escherichia coli</name>
    <dbReference type="NCBI Taxonomy" id="562"/>
    <lineage>
        <taxon>Bacteria</taxon>
        <taxon>Pseudomonadati</taxon>
        <taxon>Pseudomonadota</taxon>
        <taxon>Gammaproteobacteria</taxon>
        <taxon>Enterobacterales</taxon>
        <taxon>Enterobacteriaceae</taxon>
        <taxon>Escherichia</taxon>
    </lineage>
</organism>
<feature type="domain" description="Minor tail T" evidence="1">
    <location>
        <begin position="23"/>
        <end position="79"/>
    </location>
</feature>
<proteinExistence type="predicted"/>
<dbReference type="EMBL" id="UFZQ01000001">
    <property type="protein sequence ID" value="STE84280.1"/>
    <property type="molecule type" value="Genomic_DNA"/>
</dbReference>
<protein>
    <submittedName>
        <fullName evidence="2">Prophage protein</fullName>
    </submittedName>
</protein>
<name>A0A376KQP2_ECOLX</name>
<accession>A0A376KQP2</accession>
<dbReference type="Proteomes" id="UP000255460">
    <property type="component" value="Unassembled WGS sequence"/>
</dbReference>
<reference evidence="2 3" key="1">
    <citation type="submission" date="2018-06" db="EMBL/GenBank/DDBJ databases">
        <authorList>
            <consortium name="Pathogen Informatics"/>
            <person name="Doyle S."/>
        </authorList>
    </citation>
    <scope>NUCLEOTIDE SEQUENCE [LARGE SCALE GENOMIC DNA]</scope>
    <source>
        <strain evidence="2 3">NCTC10418</strain>
    </source>
</reference>
<evidence type="ECO:0000313" key="3">
    <source>
        <dbReference type="Proteomes" id="UP000255460"/>
    </source>
</evidence>
<evidence type="ECO:0000313" key="2">
    <source>
        <dbReference type="EMBL" id="STE84280.1"/>
    </source>
</evidence>
<gene>
    <name evidence="2" type="ORF">NCTC10418_01964</name>
</gene>
<dbReference type="AlphaFoldDB" id="A0A376KQP2"/>
<dbReference type="Pfam" id="PF06223">
    <property type="entry name" value="Phage_tail_T"/>
    <property type="match status" value="1"/>
</dbReference>
<sequence length="111" mass="12541">MRFLMMLALRMGRTLSELRREMSASEIMMWAEFDRFSPLGDERADIRAAQIVSAVYGAQGVKVPLNDALLQWEKEQTEGVSDPFCRTGKRAFNSVSVSQHNRFGGFFSSGE</sequence>
<dbReference type="InterPro" id="IPR009350">
    <property type="entry name" value="Phage_tail_T"/>
</dbReference>
<evidence type="ECO:0000259" key="1">
    <source>
        <dbReference type="Pfam" id="PF06223"/>
    </source>
</evidence>